<evidence type="ECO:0000313" key="1">
    <source>
        <dbReference type="EMBL" id="MBO1305885.1"/>
    </source>
</evidence>
<dbReference type="Pfam" id="PF14249">
    <property type="entry name" value="Tocopherol_cycl"/>
    <property type="match status" value="1"/>
</dbReference>
<comment type="caution">
    <text evidence="1">The sequence shown here is derived from an EMBL/GenBank/DDBJ whole genome shotgun (WGS) entry which is preliminary data.</text>
</comment>
<proteinExistence type="predicted"/>
<dbReference type="EMBL" id="JAFREM010000011">
    <property type="protein sequence ID" value="MBO1305885.1"/>
    <property type="molecule type" value="Genomic_DNA"/>
</dbReference>
<dbReference type="Proteomes" id="UP000664601">
    <property type="component" value="Unassembled WGS sequence"/>
</dbReference>
<dbReference type="PANTHER" id="PTHR35309:SF4">
    <property type="entry name" value="TOCOPHEROL CYCLASE"/>
    <property type="match status" value="1"/>
</dbReference>
<dbReference type="SUPFAM" id="SSF159245">
    <property type="entry name" value="AttH-like"/>
    <property type="match status" value="1"/>
</dbReference>
<gene>
    <name evidence="1" type="ORF">JZO70_06925</name>
</gene>
<evidence type="ECO:0008006" key="3">
    <source>
        <dbReference type="Google" id="ProtNLM"/>
    </source>
</evidence>
<dbReference type="RefSeq" id="WP_207672811.1">
    <property type="nucleotide sequence ID" value="NZ_JAFREM010000011.1"/>
</dbReference>
<name>A0ABS3L8E7_9ENTE</name>
<dbReference type="InterPro" id="IPR025893">
    <property type="entry name" value="Tocopherol_cyclase"/>
</dbReference>
<sequence length="317" mass="36140">MTLTTDISYHGEKKQHSFFEGWYLKHQIDQHTYAFIPGISIEKNGSKHPFIQIIHDESSHMLHFDESEFFAEEDRFDVRIGNNTFSEEGISLDIQDEEENLSISGQITYGPFSPIQRSKFSPSIMGPFSYLSFMECYHGILSMGHSLQGSLNLNQQVIDFSSGTGYIEKDWGTSFPKAYIWSQSNEFQQPDVQFFFSLADIPFVGFEFLGLICVLNLAGKEYRIATYNGGKVESITREKDQLVIRLRQKNLELKIAVDSQAGHDLMAPSQGEMNRIIRENANTTINIRLVEGDKQLFEGEGRMAGFEEVGQVSSFKY</sequence>
<dbReference type="PANTHER" id="PTHR35309">
    <property type="match status" value="1"/>
</dbReference>
<keyword evidence="2" id="KW-1185">Reference proteome</keyword>
<accession>A0ABS3L8E7</accession>
<organism evidence="1 2">
    <name type="scientific">Candidatus Enterococcus moelleringii</name>
    <dbReference type="NCBI Taxonomy" id="2815325"/>
    <lineage>
        <taxon>Bacteria</taxon>
        <taxon>Bacillati</taxon>
        <taxon>Bacillota</taxon>
        <taxon>Bacilli</taxon>
        <taxon>Lactobacillales</taxon>
        <taxon>Enterococcaceae</taxon>
        <taxon>Enterococcus</taxon>
    </lineage>
</organism>
<reference evidence="1 2" key="1">
    <citation type="submission" date="2021-03" db="EMBL/GenBank/DDBJ databases">
        <title>Enterococcal diversity collection.</title>
        <authorList>
            <person name="Gilmore M.S."/>
            <person name="Schwartzman J."/>
            <person name="Van Tyne D."/>
            <person name="Martin M."/>
            <person name="Earl A.M."/>
            <person name="Manson A.L."/>
            <person name="Straub T."/>
            <person name="Salamzade R."/>
            <person name="Saavedra J."/>
            <person name="Lebreton F."/>
            <person name="Prichula J."/>
            <person name="Schaufler K."/>
            <person name="Gaca A."/>
            <person name="Sgardioli B."/>
            <person name="Wagenaar J."/>
            <person name="Strong T."/>
        </authorList>
    </citation>
    <scope>NUCLEOTIDE SEQUENCE [LARGE SCALE GENOMIC DNA]</scope>
    <source>
        <strain evidence="1 2">669A</strain>
    </source>
</reference>
<evidence type="ECO:0000313" key="2">
    <source>
        <dbReference type="Proteomes" id="UP000664601"/>
    </source>
</evidence>
<protein>
    <recommendedName>
        <fullName evidence="3">Tocopherol cyclase</fullName>
    </recommendedName>
</protein>